<dbReference type="AlphaFoldDB" id="A0A1X7NB30"/>
<dbReference type="OrthoDB" id="1691100at2"/>
<sequence>MSTITIRLNNDEQKAFNEYAKLYNVPLSTLFKKSLEEKIEDEMDMKFIEEYEADVQNGAIELYEHNKVREMLGL</sequence>
<dbReference type="EMBL" id="FXBJ01000002">
    <property type="protein sequence ID" value="SMH34135.1"/>
    <property type="molecule type" value="Genomic_DNA"/>
</dbReference>
<dbReference type="NCBIfam" id="NF046040">
    <property type="entry name" value="RelB_antitoxin"/>
    <property type="match status" value="1"/>
</dbReference>
<proteinExistence type="predicted"/>
<evidence type="ECO:0000313" key="1">
    <source>
        <dbReference type="EMBL" id="SMH34135.1"/>
    </source>
</evidence>
<dbReference type="Proteomes" id="UP000193435">
    <property type="component" value="Unassembled WGS sequence"/>
</dbReference>
<keyword evidence="2" id="KW-1185">Reference proteome</keyword>
<accession>A0A1X7NB30</accession>
<gene>
    <name evidence="1" type="ORF">SAMN04488700_1640</name>
</gene>
<dbReference type="RefSeq" id="WP_085559764.1">
    <property type="nucleotide sequence ID" value="NZ_FOAH01000005.1"/>
</dbReference>
<evidence type="ECO:0008006" key="3">
    <source>
        <dbReference type="Google" id="ProtNLM"/>
    </source>
</evidence>
<dbReference type="STRING" id="1073423.SAMN04488700_1640"/>
<reference evidence="1 2" key="1">
    <citation type="submission" date="2017-04" db="EMBL/GenBank/DDBJ databases">
        <authorList>
            <person name="Afonso C.L."/>
            <person name="Miller P.J."/>
            <person name="Scott M.A."/>
            <person name="Spackman E."/>
            <person name="Goraichik I."/>
            <person name="Dimitrov K.M."/>
            <person name="Suarez D.L."/>
            <person name="Swayne D.E."/>
        </authorList>
    </citation>
    <scope>NUCLEOTIDE SEQUENCE [LARGE SCALE GENOMIC DNA]</scope>
    <source>
        <strain evidence="1 2">LMG26642</strain>
    </source>
</reference>
<dbReference type="InterPro" id="IPR046257">
    <property type="entry name" value="DUF6290"/>
</dbReference>
<dbReference type="Pfam" id="PF19807">
    <property type="entry name" value="DUF6290"/>
    <property type="match status" value="1"/>
</dbReference>
<organism evidence="1 2">
    <name type="scientific">Carnobacterium iners</name>
    <dbReference type="NCBI Taxonomy" id="1073423"/>
    <lineage>
        <taxon>Bacteria</taxon>
        <taxon>Bacillati</taxon>
        <taxon>Bacillota</taxon>
        <taxon>Bacilli</taxon>
        <taxon>Lactobacillales</taxon>
        <taxon>Carnobacteriaceae</taxon>
        <taxon>Carnobacterium</taxon>
    </lineage>
</organism>
<evidence type="ECO:0000313" key="2">
    <source>
        <dbReference type="Proteomes" id="UP000193435"/>
    </source>
</evidence>
<name>A0A1X7NB30_9LACT</name>
<protein>
    <recommendedName>
        <fullName evidence="3">Toxin-antitoxin system, antitoxin component, ribbon-helix-helix domain protein</fullName>
    </recommendedName>
</protein>